<dbReference type="InterPro" id="IPR032255">
    <property type="entry name" value="HBM"/>
</dbReference>
<comment type="similarity">
    <text evidence="4">Belongs to the methyl-accepting chemotaxis (MCP) protein family.</text>
</comment>
<evidence type="ECO:0000256" key="4">
    <source>
        <dbReference type="ARBA" id="ARBA00029447"/>
    </source>
</evidence>
<dbReference type="SMART" id="SM00283">
    <property type="entry name" value="MA"/>
    <property type="match status" value="1"/>
</dbReference>
<dbReference type="InterPro" id="IPR003660">
    <property type="entry name" value="HAMP_dom"/>
</dbReference>
<evidence type="ECO:0000256" key="1">
    <source>
        <dbReference type="ARBA" id="ARBA00004429"/>
    </source>
</evidence>
<dbReference type="RefSeq" id="WP_167231964.1">
    <property type="nucleotide sequence ID" value="NZ_JAAQPH010000047.1"/>
</dbReference>
<comment type="subcellular location">
    <subcellularLocation>
        <location evidence="1">Cell inner membrane</location>
        <topology evidence="1">Multi-pass membrane protein</topology>
    </subcellularLocation>
</comment>
<evidence type="ECO:0000256" key="3">
    <source>
        <dbReference type="ARBA" id="ARBA00023224"/>
    </source>
</evidence>
<gene>
    <name evidence="12" type="ORF">HBA54_28230</name>
</gene>
<dbReference type="PROSITE" id="PS50885">
    <property type="entry name" value="HAMP"/>
    <property type="match status" value="1"/>
</dbReference>
<evidence type="ECO:0000256" key="6">
    <source>
        <dbReference type="SAM" id="Coils"/>
    </source>
</evidence>
<dbReference type="PROSITE" id="PS50111">
    <property type="entry name" value="CHEMOTAXIS_TRANSDUC_2"/>
    <property type="match status" value="1"/>
</dbReference>
<dbReference type="InterPro" id="IPR000727">
    <property type="entry name" value="T_SNARE_dom"/>
</dbReference>
<dbReference type="Proteomes" id="UP000761264">
    <property type="component" value="Unassembled WGS sequence"/>
</dbReference>
<dbReference type="SUPFAM" id="SSF58104">
    <property type="entry name" value="Methyl-accepting chemotaxis protein (MCP) signaling domain"/>
    <property type="match status" value="1"/>
</dbReference>
<dbReference type="PROSITE" id="PS50192">
    <property type="entry name" value="T_SNARE"/>
    <property type="match status" value="1"/>
</dbReference>
<feature type="transmembrane region" description="Helical" evidence="7">
    <location>
        <begin position="325"/>
        <end position="346"/>
    </location>
</feature>
<evidence type="ECO:0000313" key="13">
    <source>
        <dbReference type="Proteomes" id="UP000761264"/>
    </source>
</evidence>
<dbReference type="Pfam" id="PF00015">
    <property type="entry name" value="MCPsignal"/>
    <property type="match status" value="1"/>
</dbReference>
<dbReference type="EMBL" id="JAAQPH010000047">
    <property type="protein sequence ID" value="NIA72481.1"/>
    <property type="molecule type" value="Genomic_DNA"/>
</dbReference>
<evidence type="ECO:0000313" key="12">
    <source>
        <dbReference type="EMBL" id="NIA72481.1"/>
    </source>
</evidence>
<protein>
    <submittedName>
        <fullName evidence="12">HAMP domain-containing protein</fullName>
    </submittedName>
</protein>
<dbReference type="InterPro" id="IPR024478">
    <property type="entry name" value="HlyB_4HB_MCP"/>
</dbReference>
<feature type="domain" description="Methyl-accepting transducer" evidence="8">
    <location>
        <begin position="434"/>
        <end position="656"/>
    </location>
</feature>
<evidence type="ECO:0000256" key="2">
    <source>
        <dbReference type="ARBA" id="ARBA00022519"/>
    </source>
</evidence>
<sequence>MTLSTNTAETSAEGYGSQKHTQSAGLRALLNDIKISTKVYGGFGVILLLLCGLGGFSIFALESANGTFTEYRSLSRQTTAVGEIQSNLLMTRMNVKDFIITKSDQDREDVFKFEKQTEHAVDETFNLVADPERRSSLSGMKQSMEEYRGHFENVVSLNDQRNTIVQGTLDVLGPKIEKGLTEIMESANRDGDAEATFLAGAVMRNLLLARLYAARFLIDNKQEYYERAMLEFSQLSERSDDLLSSLQNQRRRALAQQVVEDFAAYEAAFQDVNGVINQRNAVISEQLDRIGPAVAASIEDYKLSLKTRQDQIGPAAAAQMMNSELIGAAVSGIALILGIVIAWTIGMGTSRPINRMTTAMNALAEGDKNIEVPALGQKDEIGAMAEAVEVFKQNAIEMDRLAAERIEQEKKAEEDKRRAMNEMADDFEASVKVVIDSVGSASGEIKDSAQNLTKAAEDASARSTAVAAASEEASANVQAVASASEEMTGSINEIARQVAESTRSTGEAKDEVEETDTVVRELADAAQKIGEVVTLISDIAEQTNLLALNATIEAARAGEAGKGFAVVASEVKSLAQQTAKATEDIAQQVSGVQTSTESAVSAIGRIKGTILKVDEIAGSISAAIEEQTAAVSEISTNTQQAAAGTQEVSANIVDVQQGAERTGTAARQALEGATELSSQSGQLNTKVEEFLTRVRSA</sequence>
<keyword evidence="7" id="KW-0812">Transmembrane</keyword>
<keyword evidence="7" id="KW-1133">Transmembrane helix</keyword>
<keyword evidence="6" id="KW-0175">Coiled coil</keyword>
<dbReference type="AlphaFoldDB" id="A0A967KIN5"/>
<dbReference type="SMART" id="SM00304">
    <property type="entry name" value="HAMP"/>
    <property type="match status" value="1"/>
</dbReference>
<keyword evidence="2" id="KW-1003">Cell membrane</keyword>
<reference evidence="12" key="1">
    <citation type="submission" date="2020-03" db="EMBL/GenBank/DDBJ databases">
        <title>Genome of Pelagibius litoralis DSM 21314T.</title>
        <authorList>
            <person name="Wang G."/>
        </authorList>
    </citation>
    <scope>NUCLEOTIDE SEQUENCE</scope>
    <source>
        <strain evidence="12">DSM 21314</strain>
    </source>
</reference>
<dbReference type="PANTHER" id="PTHR32089">
    <property type="entry name" value="METHYL-ACCEPTING CHEMOTAXIS PROTEIN MCPB"/>
    <property type="match status" value="1"/>
</dbReference>
<dbReference type="CDD" id="cd06225">
    <property type="entry name" value="HAMP"/>
    <property type="match status" value="1"/>
</dbReference>
<dbReference type="GO" id="GO:0007165">
    <property type="term" value="P:signal transduction"/>
    <property type="evidence" value="ECO:0007669"/>
    <property type="project" value="UniProtKB-KW"/>
</dbReference>
<comment type="caution">
    <text evidence="12">The sequence shown here is derived from an EMBL/GenBank/DDBJ whole genome shotgun (WGS) entry which is preliminary data.</text>
</comment>
<evidence type="ECO:0000259" key="11">
    <source>
        <dbReference type="PROSITE" id="PS51753"/>
    </source>
</evidence>
<feature type="coiled-coil region" evidence="6">
    <location>
        <begin position="396"/>
        <end position="423"/>
    </location>
</feature>
<dbReference type="GO" id="GO:0005886">
    <property type="term" value="C:plasma membrane"/>
    <property type="evidence" value="ECO:0007669"/>
    <property type="project" value="UniProtKB-SubCell"/>
</dbReference>
<feature type="domain" description="T-SNARE coiled-coil homology" evidence="9">
    <location>
        <begin position="593"/>
        <end position="655"/>
    </location>
</feature>
<dbReference type="PANTHER" id="PTHR32089:SF112">
    <property type="entry name" value="LYSOZYME-LIKE PROTEIN-RELATED"/>
    <property type="match status" value="1"/>
</dbReference>
<evidence type="ECO:0000259" key="8">
    <source>
        <dbReference type="PROSITE" id="PS50111"/>
    </source>
</evidence>
<keyword evidence="13" id="KW-1185">Reference proteome</keyword>
<name>A0A967KIN5_9PROT</name>
<dbReference type="Pfam" id="PF12729">
    <property type="entry name" value="4HB_MCP_1"/>
    <property type="match status" value="1"/>
</dbReference>
<evidence type="ECO:0000256" key="7">
    <source>
        <dbReference type="SAM" id="Phobius"/>
    </source>
</evidence>
<evidence type="ECO:0000259" key="10">
    <source>
        <dbReference type="PROSITE" id="PS50885"/>
    </source>
</evidence>
<dbReference type="Gene3D" id="1.10.8.500">
    <property type="entry name" value="HAMP domain in histidine kinase"/>
    <property type="match status" value="1"/>
</dbReference>
<keyword evidence="3 5" id="KW-0807">Transducer</keyword>
<evidence type="ECO:0000256" key="5">
    <source>
        <dbReference type="PROSITE-ProRule" id="PRU00284"/>
    </source>
</evidence>
<dbReference type="Gene3D" id="1.10.287.950">
    <property type="entry name" value="Methyl-accepting chemotaxis protein"/>
    <property type="match status" value="1"/>
</dbReference>
<dbReference type="PROSITE" id="PS51753">
    <property type="entry name" value="HBM"/>
    <property type="match status" value="1"/>
</dbReference>
<feature type="domain" description="HBM" evidence="11">
    <location>
        <begin position="73"/>
        <end position="313"/>
    </location>
</feature>
<evidence type="ECO:0000259" key="9">
    <source>
        <dbReference type="PROSITE" id="PS50192"/>
    </source>
</evidence>
<keyword evidence="2" id="KW-0997">Cell inner membrane</keyword>
<feature type="domain" description="HAMP" evidence="10">
    <location>
        <begin position="347"/>
        <end position="400"/>
    </location>
</feature>
<proteinExistence type="inferred from homology"/>
<dbReference type="Pfam" id="PF00672">
    <property type="entry name" value="HAMP"/>
    <property type="match status" value="1"/>
</dbReference>
<accession>A0A967KIN5</accession>
<dbReference type="SMART" id="SM01358">
    <property type="entry name" value="HBM"/>
    <property type="match status" value="1"/>
</dbReference>
<keyword evidence="7" id="KW-0472">Membrane</keyword>
<feature type="transmembrane region" description="Helical" evidence="7">
    <location>
        <begin position="39"/>
        <end position="61"/>
    </location>
</feature>
<organism evidence="12 13">
    <name type="scientific">Pelagibius litoralis</name>
    <dbReference type="NCBI Taxonomy" id="374515"/>
    <lineage>
        <taxon>Bacteria</taxon>
        <taxon>Pseudomonadati</taxon>
        <taxon>Pseudomonadota</taxon>
        <taxon>Alphaproteobacteria</taxon>
        <taxon>Rhodospirillales</taxon>
        <taxon>Rhodovibrionaceae</taxon>
        <taxon>Pelagibius</taxon>
    </lineage>
</organism>
<dbReference type="InterPro" id="IPR004089">
    <property type="entry name" value="MCPsignal_dom"/>
</dbReference>